<dbReference type="RefSeq" id="WP_313321489.1">
    <property type="nucleotide sequence ID" value="NZ_CP134878.1"/>
</dbReference>
<name>A0AA96ESI6_9FLAO</name>
<feature type="transmembrane region" description="Helical" evidence="1">
    <location>
        <begin position="6"/>
        <end position="26"/>
    </location>
</feature>
<dbReference type="KEGG" id="fcj:RN605_00715"/>
<dbReference type="PANTHER" id="PTHR37833">
    <property type="entry name" value="LIPOPROTEIN-RELATED"/>
    <property type="match status" value="1"/>
</dbReference>
<accession>A0AA96F144</accession>
<accession>A0AA96ESI6</accession>
<dbReference type="AlphaFoldDB" id="A0AA96ESI6"/>
<proteinExistence type="predicted"/>
<reference evidence="2 4" key="1">
    <citation type="submission" date="2023-09" db="EMBL/GenBank/DDBJ databases">
        <title>Flavobacterium sp. a novel bacteria isolate from Pepper rhizosphere.</title>
        <authorList>
            <person name="Peng Y."/>
            <person name="Lee J."/>
        </authorList>
    </citation>
    <scope>NUCLEOTIDE SEQUENCE</scope>
    <source>
        <strain evidence="2">PMR2A8</strain>
        <strain evidence="3 4">PMTSA4</strain>
    </source>
</reference>
<evidence type="ECO:0000313" key="4">
    <source>
        <dbReference type="Proteomes" id="UP001304515"/>
    </source>
</evidence>
<dbReference type="InterPro" id="IPR011467">
    <property type="entry name" value="DUF1573"/>
</dbReference>
<dbReference type="EMBL" id="CP134890">
    <property type="protein sequence ID" value="WNM21892.1"/>
    <property type="molecule type" value="Genomic_DNA"/>
</dbReference>
<dbReference type="EMBL" id="CP134878">
    <property type="protein sequence ID" value="WNM17839.1"/>
    <property type="molecule type" value="Genomic_DNA"/>
</dbReference>
<dbReference type="InterPro" id="IPR013783">
    <property type="entry name" value="Ig-like_fold"/>
</dbReference>
<evidence type="ECO:0000313" key="2">
    <source>
        <dbReference type="EMBL" id="WNM17839.1"/>
    </source>
</evidence>
<gene>
    <name evidence="3" type="ORF">RN605_00715</name>
    <name evidence="2" type="ORF">RN608_07415</name>
</gene>
<keyword evidence="1" id="KW-1133">Transmembrane helix</keyword>
<evidence type="ECO:0000256" key="1">
    <source>
        <dbReference type="SAM" id="Phobius"/>
    </source>
</evidence>
<dbReference type="Proteomes" id="UP001304515">
    <property type="component" value="Chromosome"/>
</dbReference>
<dbReference type="Gene3D" id="2.60.40.10">
    <property type="entry name" value="Immunoglobulins"/>
    <property type="match status" value="1"/>
</dbReference>
<keyword evidence="1" id="KW-0472">Membrane</keyword>
<dbReference type="PANTHER" id="PTHR37833:SF1">
    <property type="entry name" value="SIGNAL PEPTIDE PROTEIN"/>
    <property type="match status" value="1"/>
</dbReference>
<protein>
    <submittedName>
        <fullName evidence="2">DUF1573 domain-containing protein</fullName>
    </submittedName>
</protein>
<keyword evidence="1" id="KW-0812">Transmembrane</keyword>
<keyword evidence="4" id="KW-1185">Reference proteome</keyword>
<organism evidence="2">
    <name type="scientific">Flavobacterium capsici</name>
    <dbReference type="NCBI Taxonomy" id="3075618"/>
    <lineage>
        <taxon>Bacteria</taxon>
        <taxon>Pseudomonadati</taxon>
        <taxon>Bacteroidota</taxon>
        <taxon>Flavobacteriia</taxon>
        <taxon>Flavobacteriales</taxon>
        <taxon>Flavobacteriaceae</taxon>
        <taxon>Flavobacterium</taxon>
    </lineage>
</organism>
<sequence length="143" mass="16305">MKKIIVLFVSISILLLAIIYLLKVLLFSLKKDEINNILNPDNTEIKVQNSVYRFKEISLKDSLTHDFYIKNTTDKELLLKNVMSNCKCIIIDFEKKPTTKNDSTKITVKFKPEVVGFAEKNIVVEANTVPPYTILALKGNVTN</sequence>
<evidence type="ECO:0000313" key="3">
    <source>
        <dbReference type="EMBL" id="WNM21892.1"/>
    </source>
</evidence>
<dbReference type="Pfam" id="PF07610">
    <property type="entry name" value="DUF1573"/>
    <property type="match status" value="1"/>
</dbReference>